<dbReference type="EMBL" id="CP082781">
    <property type="protein sequence ID" value="UGS28465.1"/>
    <property type="molecule type" value="Genomic_DNA"/>
</dbReference>
<proteinExistence type="predicted"/>
<keyword evidence="1" id="KW-0472">Membrane</keyword>
<protein>
    <submittedName>
        <fullName evidence="2">DUF4383 domain-containing protein</fullName>
    </submittedName>
</protein>
<gene>
    <name evidence="2" type="ORF">K8F61_05460</name>
</gene>
<evidence type="ECO:0000313" key="3">
    <source>
        <dbReference type="Proteomes" id="UP001199642"/>
    </source>
</evidence>
<feature type="transmembrane region" description="Helical" evidence="1">
    <location>
        <begin position="60"/>
        <end position="83"/>
    </location>
</feature>
<name>A0ABY3RYK0_9MICO</name>
<evidence type="ECO:0000256" key="1">
    <source>
        <dbReference type="SAM" id="Phobius"/>
    </source>
</evidence>
<keyword evidence="1" id="KW-0812">Transmembrane</keyword>
<organism evidence="2 3">
    <name type="scientific">Microbacterium resistens</name>
    <dbReference type="NCBI Taxonomy" id="156977"/>
    <lineage>
        <taxon>Bacteria</taxon>
        <taxon>Bacillati</taxon>
        <taxon>Actinomycetota</taxon>
        <taxon>Actinomycetes</taxon>
        <taxon>Micrococcales</taxon>
        <taxon>Microbacteriaceae</taxon>
        <taxon>Microbacterium</taxon>
    </lineage>
</organism>
<sequence>MTTDDRSEARPGQPYAGSAVQKVALAAGVVFLLVGVAGFVPGLTQGLEHLQPLGHGSEAYLLGLFQVSVLHNAVHLLFGVVGVVAAIRPAASRHYLLWGGVVYLALWVYGLFLAGREGDVVPLNAADNVLHLVLAVLMILSALVIGRRGRPRATGVRALD</sequence>
<feature type="transmembrane region" description="Helical" evidence="1">
    <location>
        <begin position="129"/>
        <end position="146"/>
    </location>
</feature>
<feature type="transmembrane region" description="Helical" evidence="1">
    <location>
        <begin position="23"/>
        <end position="40"/>
    </location>
</feature>
<dbReference type="Proteomes" id="UP001199642">
    <property type="component" value="Chromosome"/>
</dbReference>
<keyword evidence="1" id="KW-1133">Transmembrane helix</keyword>
<dbReference type="Pfam" id="PF14325">
    <property type="entry name" value="DUF4383"/>
    <property type="match status" value="1"/>
</dbReference>
<reference evidence="2 3" key="1">
    <citation type="submission" date="2023-01" db="EMBL/GenBank/DDBJ databases">
        <title>Characterization of estradiol degrading bacteria Microbacterium sp. MZT7 and reveal degrading genes through genome analysis.</title>
        <authorList>
            <person name="Hao P."/>
            <person name="Gao Y."/>
        </authorList>
    </citation>
    <scope>NUCLEOTIDE SEQUENCE [LARGE SCALE GENOMIC DNA]</scope>
    <source>
        <strain evidence="2 3">MZT7</strain>
    </source>
</reference>
<keyword evidence="3" id="KW-1185">Reference proteome</keyword>
<feature type="transmembrane region" description="Helical" evidence="1">
    <location>
        <begin position="95"/>
        <end position="114"/>
    </location>
</feature>
<accession>A0ABY3RYK0</accession>
<evidence type="ECO:0000313" key="2">
    <source>
        <dbReference type="EMBL" id="UGS28465.1"/>
    </source>
</evidence>